<dbReference type="STRING" id="1293.SH09_13325"/>
<proteinExistence type="predicted"/>
<reference evidence="2 3" key="1">
    <citation type="submission" date="2018-06" db="EMBL/GenBank/DDBJ databases">
        <authorList>
            <consortium name="Pathogen Informatics"/>
            <person name="Doyle S."/>
        </authorList>
    </citation>
    <scope>NUCLEOTIDE SEQUENCE [LARGE SCALE GENOMIC DNA]</scope>
    <source>
        <strain evidence="2 3">NCTC12195</strain>
    </source>
</reference>
<gene>
    <name evidence="2" type="ORF">NCTC12195_03551</name>
    <name evidence="1" type="ORF">SGA02_28280</name>
</gene>
<dbReference type="Proteomes" id="UP000255277">
    <property type="component" value="Unassembled WGS sequence"/>
</dbReference>
<evidence type="ECO:0008006" key="5">
    <source>
        <dbReference type="Google" id="ProtNLM"/>
    </source>
</evidence>
<sequence length="64" mass="7722">MYLIMVNEKYFIYRTYTYSGKPEYRMIDNFDIATKFKNYEDAKEIACIYGGVIVKIRLEVVRSF</sequence>
<evidence type="ECO:0000313" key="4">
    <source>
        <dbReference type="Proteomes" id="UP000321057"/>
    </source>
</evidence>
<reference evidence="1 4" key="2">
    <citation type="submission" date="2019-07" db="EMBL/GenBank/DDBJ databases">
        <title>Whole genome shotgun sequence of Staphylococcus gallinarum NBRC 109767.</title>
        <authorList>
            <person name="Hosoyama A."/>
            <person name="Uohara A."/>
            <person name="Ohji S."/>
            <person name="Ichikawa N."/>
        </authorList>
    </citation>
    <scope>NUCLEOTIDE SEQUENCE [LARGE SCALE GENOMIC DNA]</scope>
    <source>
        <strain evidence="1 4">NBRC 109767</strain>
    </source>
</reference>
<evidence type="ECO:0000313" key="3">
    <source>
        <dbReference type="Proteomes" id="UP000255277"/>
    </source>
</evidence>
<accession>A0A0D0RKG5</accession>
<dbReference type="AlphaFoldDB" id="A0A0D0RKG5"/>
<name>A0A0D0RKG5_STAGA</name>
<organism evidence="2 3">
    <name type="scientific">Staphylococcus gallinarum</name>
    <dbReference type="NCBI Taxonomy" id="1293"/>
    <lineage>
        <taxon>Bacteria</taxon>
        <taxon>Bacillati</taxon>
        <taxon>Bacillota</taxon>
        <taxon>Bacilli</taxon>
        <taxon>Bacillales</taxon>
        <taxon>Staphylococcaceae</taxon>
        <taxon>Staphylococcus</taxon>
    </lineage>
</organism>
<evidence type="ECO:0000313" key="2">
    <source>
        <dbReference type="EMBL" id="SUM34043.1"/>
    </source>
</evidence>
<dbReference type="EMBL" id="BKAX01000016">
    <property type="protein sequence ID" value="GEQ07000.1"/>
    <property type="molecule type" value="Genomic_DNA"/>
</dbReference>
<keyword evidence="4" id="KW-1185">Reference proteome</keyword>
<dbReference type="EMBL" id="UHDK01000001">
    <property type="protein sequence ID" value="SUM34043.1"/>
    <property type="molecule type" value="Genomic_DNA"/>
</dbReference>
<dbReference type="RefSeq" id="WP_042740114.1">
    <property type="nucleotide sequence ID" value="NZ_BKAX01000016.1"/>
</dbReference>
<protein>
    <recommendedName>
        <fullName evidence="5">Phage protein</fullName>
    </recommendedName>
</protein>
<evidence type="ECO:0000313" key="1">
    <source>
        <dbReference type="EMBL" id="GEQ07000.1"/>
    </source>
</evidence>
<dbReference type="Proteomes" id="UP000321057">
    <property type="component" value="Unassembled WGS sequence"/>
</dbReference>